<dbReference type="OrthoDB" id="2875868at2759"/>
<organism evidence="3 4">
    <name type="scientific">Ephemerocybe angulata</name>
    <dbReference type="NCBI Taxonomy" id="980116"/>
    <lineage>
        <taxon>Eukaryota</taxon>
        <taxon>Fungi</taxon>
        <taxon>Dikarya</taxon>
        <taxon>Basidiomycota</taxon>
        <taxon>Agaricomycotina</taxon>
        <taxon>Agaricomycetes</taxon>
        <taxon>Agaricomycetidae</taxon>
        <taxon>Agaricales</taxon>
        <taxon>Agaricineae</taxon>
        <taxon>Psathyrellaceae</taxon>
        <taxon>Ephemerocybe</taxon>
    </lineage>
</organism>
<feature type="region of interest" description="Disordered" evidence="2">
    <location>
        <begin position="259"/>
        <end position="293"/>
    </location>
</feature>
<evidence type="ECO:0000256" key="1">
    <source>
        <dbReference type="SAM" id="Coils"/>
    </source>
</evidence>
<name>A0A8H6HMJ7_9AGAR</name>
<keyword evidence="1" id="KW-0175">Coiled coil</keyword>
<reference evidence="3 4" key="1">
    <citation type="submission" date="2020-07" db="EMBL/GenBank/DDBJ databases">
        <title>Comparative genomics of pyrophilous fungi reveals a link between fire events and developmental genes.</title>
        <authorList>
            <consortium name="DOE Joint Genome Institute"/>
            <person name="Steindorff A.S."/>
            <person name="Carver A."/>
            <person name="Calhoun S."/>
            <person name="Stillman K."/>
            <person name="Liu H."/>
            <person name="Lipzen A."/>
            <person name="Pangilinan J."/>
            <person name="Labutti K."/>
            <person name="Bruns T.D."/>
            <person name="Grigoriev I.V."/>
        </authorList>
    </citation>
    <scope>NUCLEOTIDE SEQUENCE [LARGE SCALE GENOMIC DNA]</scope>
    <source>
        <strain evidence="3 4">CBS 144469</strain>
    </source>
</reference>
<gene>
    <name evidence="3" type="ORF">DFP72DRAFT_852347</name>
</gene>
<evidence type="ECO:0000256" key="2">
    <source>
        <dbReference type="SAM" id="MobiDB-lite"/>
    </source>
</evidence>
<evidence type="ECO:0000313" key="4">
    <source>
        <dbReference type="Proteomes" id="UP000521943"/>
    </source>
</evidence>
<dbReference type="EMBL" id="JACGCI010000061">
    <property type="protein sequence ID" value="KAF6749784.1"/>
    <property type="molecule type" value="Genomic_DNA"/>
</dbReference>
<comment type="caution">
    <text evidence="3">The sequence shown here is derived from an EMBL/GenBank/DDBJ whole genome shotgun (WGS) entry which is preliminary data.</text>
</comment>
<protein>
    <submittedName>
        <fullName evidence="3">Uncharacterized protein</fullName>
    </submittedName>
</protein>
<accession>A0A8H6HMJ7</accession>
<dbReference type="AlphaFoldDB" id="A0A8H6HMJ7"/>
<evidence type="ECO:0000313" key="3">
    <source>
        <dbReference type="EMBL" id="KAF6749784.1"/>
    </source>
</evidence>
<feature type="coiled-coil region" evidence="1">
    <location>
        <begin position="312"/>
        <end position="343"/>
    </location>
</feature>
<proteinExistence type="predicted"/>
<keyword evidence="4" id="KW-1185">Reference proteome</keyword>
<sequence>MATYLPSFDVRESRAQSMIDTMVEAQNLEDKIHNTIGETGWIYHYDWVIAGLRRWAWPCLEDGQLVPTDEMEQHRLEYYFKGPSCVCAYKLGVEYTETKIRLIESVNSNEEKIWYRPFVGEYIAECARGVCGYFVVLERFYSDKNLLVKCYGKRETPITIAPVVVTGSLIGDMPEDKGPMSPSKLKALKRLREEHYVDEVAVACKYDLLWKGGLPGPEFWNLFVQCARCERVFTRDLYPYGHRCHKRMIILGGSQSDYDTSDDDLVDGKEEMSGDEDSQEPNAKRRRTPMTDAEVAAKLVEVDNLLAEYWRSSEAEEKKQAEREKEIKLMEEEIEELELLRKEMYPQEPDSESEE</sequence>
<dbReference type="Proteomes" id="UP000521943">
    <property type="component" value="Unassembled WGS sequence"/>
</dbReference>